<reference evidence="10" key="1">
    <citation type="submission" date="2023-03" db="EMBL/GenBank/DDBJ databases">
        <authorList>
            <person name="Steffen K."/>
            <person name="Cardenas P."/>
        </authorList>
    </citation>
    <scope>NUCLEOTIDE SEQUENCE</scope>
</reference>
<protein>
    <recommendedName>
        <fullName evidence="8">Amino acid transporter</fullName>
    </recommendedName>
</protein>
<feature type="transmembrane region" description="Helical" evidence="8">
    <location>
        <begin position="122"/>
        <end position="142"/>
    </location>
</feature>
<comment type="subcellular location">
    <subcellularLocation>
        <location evidence="1 8">Membrane</location>
        <topology evidence="1 8">Multi-pass membrane protein</topology>
    </subcellularLocation>
</comment>
<dbReference type="PRINTS" id="PR00173">
    <property type="entry name" value="EDTRNSPORT"/>
</dbReference>
<evidence type="ECO:0000313" key="11">
    <source>
        <dbReference type="Proteomes" id="UP001174909"/>
    </source>
</evidence>
<dbReference type="GO" id="GO:0005313">
    <property type="term" value="F:L-glutamate transmembrane transporter activity"/>
    <property type="evidence" value="ECO:0007669"/>
    <property type="project" value="TreeGrafter"/>
</dbReference>
<dbReference type="InterPro" id="IPR036458">
    <property type="entry name" value="Na:dicarbo_symporter_sf"/>
</dbReference>
<comment type="similarity">
    <text evidence="8">Belongs to the dicarboxylate/amino acid:cation symporter (DAACS) (TC 2.A.23) family.</text>
</comment>
<dbReference type="AlphaFoldDB" id="A0AA35TST6"/>
<dbReference type="Proteomes" id="UP001174909">
    <property type="component" value="Unassembled WGS sequence"/>
</dbReference>
<feature type="transmembrane region" description="Helical" evidence="8">
    <location>
        <begin position="435"/>
        <end position="467"/>
    </location>
</feature>
<keyword evidence="7" id="KW-0325">Glycoprotein</keyword>
<keyword evidence="4 8" id="KW-0769">Symport</keyword>
<evidence type="ECO:0000256" key="3">
    <source>
        <dbReference type="ARBA" id="ARBA00022692"/>
    </source>
</evidence>
<keyword evidence="11" id="KW-1185">Reference proteome</keyword>
<dbReference type="EMBL" id="CASHTH010004013">
    <property type="protein sequence ID" value="CAI8052431.1"/>
    <property type="molecule type" value="Genomic_DNA"/>
</dbReference>
<dbReference type="InterPro" id="IPR050746">
    <property type="entry name" value="DAACS"/>
</dbReference>
<accession>A0AA35TST6</accession>
<comment type="caution">
    <text evidence="10">The sequence shown here is derived from an EMBL/GenBank/DDBJ whole genome shotgun (WGS) entry which is preliminary data.</text>
</comment>
<feature type="transmembrane region" description="Helical" evidence="8">
    <location>
        <begin position="286"/>
        <end position="311"/>
    </location>
</feature>
<evidence type="ECO:0000256" key="9">
    <source>
        <dbReference type="SAM" id="MobiDB-lite"/>
    </source>
</evidence>
<keyword evidence="2 8" id="KW-0813">Transport</keyword>
<name>A0AA35TST6_GEOBA</name>
<dbReference type="Gene3D" id="1.10.3860.10">
    <property type="entry name" value="Sodium:dicarboxylate symporter"/>
    <property type="match status" value="1"/>
</dbReference>
<evidence type="ECO:0000256" key="1">
    <source>
        <dbReference type="ARBA" id="ARBA00004141"/>
    </source>
</evidence>
<sequence length="584" mass="63146">MSTVPQDPENETENQRLITEEASIRVCRRRWTRHLGAVGRWTRSNLLLVATFLSVVVGIILGLSIHQADPGRAWIAVLSLPGELFLRMLKMLILPLIIFSLMAGLGSLDTKVAGSLGWRTVAYYLTTTVVAAVLGLVLVMIIRPGERWRVEKPCDNSSLSVGGNNLETLDSVLDLLRNLFPDNLIVAMFKQTQTVYTEETVTSWSKCLSLNNETFTNCSAAVETVESLDLDCSNATRTERRVELGTREGTNVLGIIVFTVAFSMFLSRQGERGRPVVEAIATLNEVIMSIVRLVMWFSPVGIASIIMGELLKVEDFVGLVQQIGLYMVTVLLGLFIHGCITLPLLFLVLTRSNPIKLVRHTAQALLTAFGTSSSSAALPVTIQCLEEKAGVDSRVTRFMLPVGATINMDGTALYEAVAVVFIAQVEGINMNFATLLIICITAIAASIGAATVPSAGLVTMVIVLVAVDLPPENIALLLPVDWLLDRFRTTVNVAGDCFGAGIVNHYSKKKLASAAPNHPPPSPPTPRADTKLSGYTGASGPAFSQVRGTAVGQEDDCTARGNNFTEPTDSLHTSFPEQARDTHL</sequence>
<dbReference type="Pfam" id="PF00375">
    <property type="entry name" value="SDF"/>
    <property type="match status" value="1"/>
</dbReference>
<dbReference type="PROSITE" id="PS00713">
    <property type="entry name" value="NA_DICARBOXYL_SYMP_1"/>
    <property type="match status" value="1"/>
</dbReference>
<feature type="compositionally biased region" description="Pro residues" evidence="9">
    <location>
        <begin position="517"/>
        <end position="526"/>
    </location>
</feature>
<feature type="transmembrane region" description="Helical" evidence="8">
    <location>
        <begin position="323"/>
        <end position="349"/>
    </location>
</feature>
<feature type="transmembrane region" description="Helical" evidence="8">
    <location>
        <begin position="46"/>
        <end position="63"/>
    </location>
</feature>
<evidence type="ECO:0000256" key="7">
    <source>
        <dbReference type="ARBA" id="ARBA00023180"/>
    </source>
</evidence>
<feature type="compositionally biased region" description="Polar residues" evidence="9">
    <location>
        <begin position="560"/>
        <end position="576"/>
    </location>
</feature>
<dbReference type="GO" id="GO:0015175">
    <property type="term" value="F:neutral L-amino acid transmembrane transporter activity"/>
    <property type="evidence" value="ECO:0007669"/>
    <property type="project" value="TreeGrafter"/>
</dbReference>
<evidence type="ECO:0000256" key="6">
    <source>
        <dbReference type="ARBA" id="ARBA00023136"/>
    </source>
</evidence>
<organism evidence="10 11">
    <name type="scientific">Geodia barretti</name>
    <name type="common">Barrett's horny sponge</name>
    <dbReference type="NCBI Taxonomy" id="519541"/>
    <lineage>
        <taxon>Eukaryota</taxon>
        <taxon>Metazoa</taxon>
        <taxon>Porifera</taxon>
        <taxon>Demospongiae</taxon>
        <taxon>Heteroscleromorpha</taxon>
        <taxon>Tetractinellida</taxon>
        <taxon>Astrophorina</taxon>
        <taxon>Geodiidae</taxon>
        <taxon>Geodia</taxon>
    </lineage>
</organism>
<dbReference type="InterPro" id="IPR018107">
    <property type="entry name" value="Na-dicarboxylate_symporter_CS"/>
</dbReference>
<gene>
    <name evidence="10" type="ORF">GBAR_LOCUS28675</name>
</gene>
<dbReference type="PANTHER" id="PTHR11958">
    <property type="entry name" value="SODIUM/DICARBOXYLATE SYMPORTER-RELATED"/>
    <property type="match status" value="1"/>
</dbReference>
<evidence type="ECO:0000256" key="8">
    <source>
        <dbReference type="RuleBase" id="RU361216"/>
    </source>
</evidence>
<evidence type="ECO:0000256" key="5">
    <source>
        <dbReference type="ARBA" id="ARBA00022989"/>
    </source>
</evidence>
<proteinExistence type="inferred from homology"/>
<dbReference type="PANTHER" id="PTHR11958:SF63">
    <property type="entry name" value="AMINO ACID TRANSPORTER"/>
    <property type="match status" value="1"/>
</dbReference>
<evidence type="ECO:0000256" key="2">
    <source>
        <dbReference type="ARBA" id="ARBA00022448"/>
    </source>
</evidence>
<keyword evidence="3 8" id="KW-0812">Transmembrane</keyword>
<keyword evidence="5 8" id="KW-1133">Transmembrane helix</keyword>
<dbReference type="SUPFAM" id="SSF118215">
    <property type="entry name" value="Proton glutamate symport protein"/>
    <property type="match status" value="1"/>
</dbReference>
<dbReference type="InterPro" id="IPR001991">
    <property type="entry name" value="Na-dicarboxylate_symporter"/>
</dbReference>
<dbReference type="GO" id="GO:0015501">
    <property type="term" value="F:glutamate:sodium symporter activity"/>
    <property type="evidence" value="ECO:0007669"/>
    <property type="project" value="TreeGrafter"/>
</dbReference>
<feature type="transmembrane region" description="Helical" evidence="8">
    <location>
        <begin position="84"/>
        <end position="102"/>
    </location>
</feature>
<feature type="transmembrane region" description="Helical" evidence="8">
    <location>
        <begin position="249"/>
        <end position="266"/>
    </location>
</feature>
<feature type="region of interest" description="Disordered" evidence="9">
    <location>
        <begin position="512"/>
        <end position="584"/>
    </location>
</feature>
<keyword evidence="6 8" id="KW-0472">Membrane</keyword>
<evidence type="ECO:0000256" key="4">
    <source>
        <dbReference type="ARBA" id="ARBA00022847"/>
    </source>
</evidence>
<dbReference type="PROSITE" id="PS00714">
    <property type="entry name" value="NA_DICARBOXYL_SYMP_2"/>
    <property type="match status" value="1"/>
</dbReference>
<evidence type="ECO:0000313" key="10">
    <source>
        <dbReference type="EMBL" id="CAI8052431.1"/>
    </source>
</evidence>
<dbReference type="GO" id="GO:0005886">
    <property type="term" value="C:plasma membrane"/>
    <property type="evidence" value="ECO:0007669"/>
    <property type="project" value="TreeGrafter"/>
</dbReference>